<keyword evidence="4" id="KW-1185">Reference proteome</keyword>
<evidence type="ECO:0000313" key="3">
    <source>
        <dbReference type="EMBL" id="TDD80437.1"/>
    </source>
</evidence>
<gene>
    <name evidence="3" type="ORF">E1293_20725</name>
</gene>
<accession>A0A4V2YV69</accession>
<organism evidence="3 4">
    <name type="scientific">Actinomadura darangshiensis</name>
    <dbReference type="NCBI Taxonomy" id="705336"/>
    <lineage>
        <taxon>Bacteria</taxon>
        <taxon>Bacillati</taxon>
        <taxon>Actinomycetota</taxon>
        <taxon>Actinomycetes</taxon>
        <taxon>Streptosporangiales</taxon>
        <taxon>Thermomonosporaceae</taxon>
        <taxon>Actinomadura</taxon>
    </lineage>
</organism>
<feature type="region of interest" description="Disordered" evidence="1">
    <location>
        <begin position="137"/>
        <end position="180"/>
    </location>
</feature>
<sequence>MTVADGPLAELWAVFRDLTAEVEAETIDLDDVLRELQRHEVVDPFGRTWRIDPMTQAFIRRGTEAGAPWQPADPAEFTEAPVLDVAGQGLRDSGAGNVRRQPHKTAKRPRFALYPMVGGAALLILLLIVATTQLSGHRTEPQSQDEPIPTLQPSHAPAAPQPSTSPSEHRPAKPNSVPPPERCVAVLTEVSSGDMSRINRVSERSQYTYGNQRLHAAIYSGWADAGLTVDPKTPVGDPSGTSATQRWELHDGTTVIAVATVTWHRLGSAAPWLLAEWPEFQPTG</sequence>
<feature type="compositionally biased region" description="Low complexity" evidence="1">
    <location>
        <begin position="153"/>
        <end position="166"/>
    </location>
</feature>
<dbReference type="RefSeq" id="WP_132199094.1">
    <property type="nucleotide sequence ID" value="NZ_SMKY01000092.1"/>
</dbReference>
<keyword evidence="2" id="KW-0472">Membrane</keyword>
<evidence type="ECO:0000256" key="1">
    <source>
        <dbReference type="SAM" id="MobiDB-lite"/>
    </source>
</evidence>
<keyword evidence="2" id="KW-0812">Transmembrane</keyword>
<dbReference type="OrthoDB" id="9825222at2"/>
<keyword evidence="2" id="KW-1133">Transmembrane helix</keyword>
<proteinExistence type="predicted"/>
<dbReference type="Proteomes" id="UP000295578">
    <property type="component" value="Unassembled WGS sequence"/>
</dbReference>
<dbReference type="AlphaFoldDB" id="A0A4V2YV69"/>
<reference evidence="3 4" key="1">
    <citation type="submission" date="2019-03" db="EMBL/GenBank/DDBJ databases">
        <title>Draft genome sequences of novel Actinobacteria.</title>
        <authorList>
            <person name="Sahin N."/>
            <person name="Ay H."/>
            <person name="Saygin H."/>
        </authorList>
    </citation>
    <scope>NUCLEOTIDE SEQUENCE [LARGE SCALE GENOMIC DNA]</scope>
    <source>
        <strain evidence="3 4">DSM 45941</strain>
    </source>
</reference>
<evidence type="ECO:0000313" key="4">
    <source>
        <dbReference type="Proteomes" id="UP000295578"/>
    </source>
</evidence>
<name>A0A4V2YV69_9ACTN</name>
<feature type="transmembrane region" description="Helical" evidence="2">
    <location>
        <begin position="111"/>
        <end position="130"/>
    </location>
</feature>
<evidence type="ECO:0000256" key="2">
    <source>
        <dbReference type="SAM" id="Phobius"/>
    </source>
</evidence>
<comment type="caution">
    <text evidence="3">The sequence shown here is derived from an EMBL/GenBank/DDBJ whole genome shotgun (WGS) entry which is preliminary data.</text>
</comment>
<dbReference type="EMBL" id="SMKY01000092">
    <property type="protein sequence ID" value="TDD80437.1"/>
    <property type="molecule type" value="Genomic_DNA"/>
</dbReference>
<protein>
    <submittedName>
        <fullName evidence="3">Uncharacterized protein</fullName>
    </submittedName>
</protein>